<dbReference type="Pfam" id="PF00356">
    <property type="entry name" value="LacI"/>
    <property type="match status" value="1"/>
</dbReference>
<dbReference type="PANTHER" id="PTHR30146">
    <property type="entry name" value="LACI-RELATED TRANSCRIPTIONAL REPRESSOR"/>
    <property type="match status" value="1"/>
</dbReference>
<reference evidence="6 7" key="1">
    <citation type="submission" date="2016-10" db="EMBL/GenBank/DDBJ databases">
        <authorList>
            <person name="de Groot N.N."/>
        </authorList>
    </citation>
    <scope>NUCLEOTIDE SEQUENCE [LARGE SCALE GENOMIC DNA]</scope>
    <source>
        <strain evidence="6 7">MON 2.2</strain>
    </source>
</reference>
<gene>
    <name evidence="6" type="ORF">SAMN04489747_1648</name>
</gene>
<dbReference type="Proteomes" id="UP000198546">
    <property type="component" value="Chromosome i"/>
</dbReference>
<evidence type="ECO:0000256" key="3">
    <source>
        <dbReference type="ARBA" id="ARBA00023163"/>
    </source>
</evidence>
<dbReference type="PROSITE" id="PS50943">
    <property type="entry name" value="HTH_CROC1"/>
    <property type="match status" value="1"/>
</dbReference>
<dbReference type="InterPro" id="IPR028082">
    <property type="entry name" value="Peripla_BP_I"/>
</dbReference>
<dbReference type="InterPro" id="IPR010982">
    <property type="entry name" value="Lambda_DNA-bd_dom_sf"/>
</dbReference>
<dbReference type="InterPro" id="IPR001387">
    <property type="entry name" value="Cro/C1-type_HTH"/>
</dbReference>
<dbReference type="GO" id="GO:0003700">
    <property type="term" value="F:DNA-binding transcription factor activity"/>
    <property type="evidence" value="ECO:0007669"/>
    <property type="project" value="TreeGrafter"/>
</dbReference>
<keyword evidence="7" id="KW-1185">Reference proteome</keyword>
<evidence type="ECO:0000259" key="4">
    <source>
        <dbReference type="PROSITE" id="PS50932"/>
    </source>
</evidence>
<dbReference type="Gene3D" id="3.40.50.2300">
    <property type="match status" value="2"/>
</dbReference>
<evidence type="ECO:0000313" key="7">
    <source>
        <dbReference type="Proteomes" id="UP000198546"/>
    </source>
</evidence>
<protein>
    <submittedName>
        <fullName evidence="6">Transcriptional regulator, LacI family</fullName>
    </submittedName>
</protein>
<dbReference type="SUPFAM" id="SSF47413">
    <property type="entry name" value="lambda repressor-like DNA-binding domains"/>
    <property type="match status" value="1"/>
</dbReference>
<dbReference type="PROSITE" id="PS50932">
    <property type="entry name" value="HTH_LACI_2"/>
    <property type="match status" value="1"/>
</dbReference>
<dbReference type="SMART" id="SM00354">
    <property type="entry name" value="HTH_LACI"/>
    <property type="match status" value="1"/>
</dbReference>
<dbReference type="CDD" id="cd01392">
    <property type="entry name" value="HTH_LacI"/>
    <property type="match status" value="1"/>
</dbReference>
<organism evidence="6 7">
    <name type="scientific">Auraticoccus monumenti</name>
    <dbReference type="NCBI Taxonomy" id="675864"/>
    <lineage>
        <taxon>Bacteria</taxon>
        <taxon>Bacillati</taxon>
        <taxon>Actinomycetota</taxon>
        <taxon>Actinomycetes</taxon>
        <taxon>Propionibacteriales</taxon>
        <taxon>Propionibacteriaceae</taxon>
        <taxon>Auraticoccus</taxon>
    </lineage>
</organism>
<feature type="domain" description="HTH cro/C1-type" evidence="5">
    <location>
        <begin position="12"/>
        <end position="55"/>
    </location>
</feature>
<feature type="domain" description="HTH lacI-type" evidence="4">
    <location>
        <begin position="11"/>
        <end position="65"/>
    </location>
</feature>
<evidence type="ECO:0000256" key="1">
    <source>
        <dbReference type="ARBA" id="ARBA00023015"/>
    </source>
</evidence>
<dbReference type="PANTHER" id="PTHR30146:SF109">
    <property type="entry name" value="HTH-TYPE TRANSCRIPTIONAL REGULATOR GALS"/>
    <property type="match status" value="1"/>
</dbReference>
<dbReference type="Pfam" id="PF13377">
    <property type="entry name" value="Peripla_BP_3"/>
    <property type="match status" value="1"/>
</dbReference>
<dbReference type="InterPro" id="IPR000843">
    <property type="entry name" value="HTH_LacI"/>
</dbReference>
<keyword evidence="3" id="KW-0804">Transcription</keyword>
<dbReference type="InterPro" id="IPR046335">
    <property type="entry name" value="LacI/GalR-like_sensor"/>
</dbReference>
<accession>A0A1G6XBZ4</accession>
<evidence type="ECO:0000256" key="2">
    <source>
        <dbReference type="ARBA" id="ARBA00023125"/>
    </source>
</evidence>
<dbReference type="CDD" id="cd06267">
    <property type="entry name" value="PBP1_LacI_sugar_binding-like"/>
    <property type="match status" value="1"/>
</dbReference>
<dbReference type="Gene3D" id="1.10.260.40">
    <property type="entry name" value="lambda repressor-like DNA-binding domains"/>
    <property type="match status" value="1"/>
</dbReference>
<evidence type="ECO:0000259" key="5">
    <source>
        <dbReference type="PROSITE" id="PS50943"/>
    </source>
</evidence>
<name>A0A1G6XBZ4_9ACTN</name>
<dbReference type="GO" id="GO:0000976">
    <property type="term" value="F:transcription cis-regulatory region binding"/>
    <property type="evidence" value="ECO:0007669"/>
    <property type="project" value="TreeGrafter"/>
</dbReference>
<evidence type="ECO:0000313" key="6">
    <source>
        <dbReference type="EMBL" id="SDD74786.1"/>
    </source>
</evidence>
<dbReference type="OrthoDB" id="4268837at2"/>
<dbReference type="EMBL" id="LT629688">
    <property type="protein sequence ID" value="SDD74786.1"/>
    <property type="molecule type" value="Genomic_DNA"/>
</dbReference>
<keyword evidence="2" id="KW-0238">DNA-binding</keyword>
<proteinExistence type="predicted"/>
<keyword evidence="1" id="KW-0805">Transcription regulation</keyword>
<dbReference type="AlphaFoldDB" id="A0A1G6XBZ4"/>
<sequence>MSTQDAVAGAPTLEMVAARAGVSRATVSRVVNGSPRVSPEVVSAVQSAIEALEYVPNRAARSLVSRRTQAVALVMPESTAKVFADPFFASIVQGVALCLAGTEYTMTLLIESEVQSAKTRRFLLSGNVDGALVVSHHVGDHSYLGLTGGLPVVMGGRPLVPVQGVRHVVDVDNVAASEMAVDHLVDRGRRRLATIAGPQDMPPGLDRLDGWRRAVARHGLPDDLVELGDFTPGSGAGAMARLLQREPRLDGVFAANDQMAIGAYSALAAAGLRVPEDVAVVGFDDDRFAATAHPALTTVHQPLVEMGTTMAQVLLRLLAGEDVEERTVLGTELVVRRSTAG</sequence>
<dbReference type="STRING" id="675864.SAMN04489747_1648"/>
<dbReference type="RefSeq" id="WP_090592272.1">
    <property type="nucleotide sequence ID" value="NZ_LT629688.1"/>
</dbReference>
<dbReference type="SUPFAM" id="SSF53822">
    <property type="entry name" value="Periplasmic binding protein-like I"/>
    <property type="match status" value="1"/>
</dbReference>